<evidence type="ECO:0000313" key="4">
    <source>
        <dbReference type="Proteomes" id="UP001645039"/>
    </source>
</evidence>
<dbReference type="InterPro" id="IPR042099">
    <property type="entry name" value="ANL_N_sf"/>
</dbReference>
<protein>
    <submittedName>
        <fullName evidence="3">AMP-binding protein</fullName>
    </submittedName>
</protein>
<evidence type="ECO:0000259" key="2">
    <source>
        <dbReference type="Pfam" id="PF00668"/>
    </source>
</evidence>
<dbReference type="SUPFAM" id="SSF52777">
    <property type="entry name" value="CoA-dependent acyltransferases"/>
    <property type="match status" value="2"/>
</dbReference>
<dbReference type="InterPro" id="IPR036736">
    <property type="entry name" value="ACP-like_sf"/>
</dbReference>
<dbReference type="Gene3D" id="3.40.50.12780">
    <property type="entry name" value="N-terminal domain of ligase-like"/>
    <property type="match status" value="1"/>
</dbReference>
<organism evidence="3 4">
    <name type="scientific">Halomonas casei</name>
    <dbReference type="NCBI Taxonomy" id="2742613"/>
    <lineage>
        <taxon>Bacteria</taxon>
        <taxon>Pseudomonadati</taxon>
        <taxon>Pseudomonadota</taxon>
        <taxon>Gammaproteobacteria</taxon>
        <taxon>Oceanospirillales</taxon>
        <taxon>Halomonadaceae</taxon>
        <taxon>Halomonas</taxon>
    </lineage>
</organism>
<dbReference type="Proteomes" id="UP001645039">
    <property type="component" value="Unassembled WGS sequence"/>
</dbReference>
<dbReference type="SUPFAM" id="SSF47336">
    <property type="entry name" value="ACP-like"/>
    <property type="match status" value="1"/>
</dbReference>
<dbReference type="Gene3D" id="1.10.1200.10">
    <property type="entry name" value="ACP-like"/>
    <property type="match status" value="1"/>
</dbReference>
<dbReference type="PANTHER" id="PTHR45527">
    <property type="entry name" value="NONRIBOSOMAL PEPTIDE SYNTHETASE"/>
    <property type="match status" value="1"/>
</dbReference>
<accession>A0ABR9F856</accession>
<proteinExistence type="predicted"/>
<evidence type="ECO:0000259" key="1">
    <source>
        <dbReference type="Pfam" id="PF00501"/>
    </source>
</evidence>
<feature type="domain" description="Condensation" evidence="2">
    <location>
        <begin position="16"/>
        <end position="442"/>
    </location>
</feature>
<dbReference type="InterPro" id="IPR023213">
    <property type="entry name" value="CAT-like_dom_sf"/>
</dbReference>
<dbReference type="InterPro" id="IPR045851">
    <property type="entry name" value="AMP-bd_C_sf"/>
</dbReference>
<evidence type="ECO:0000313" key="3">
    <source>
        <dbReference type="EMBL" id="MBE0401375.1"/>
    </source>
</evidence>
<dbReference type="Gene3D" id="3.30.300.30">
    <property type="match status" value="1"/>
</dbReference>
<dbReference type="CDD" id="cd05930">
    <property type="entry name" value="A_NRPS"/>
    <property type="match status" value="1"/>
</dbReference>
<dbReference type="Pfam" id="PF00501">
    <property type="entry name" value="AMP-binding"/>
    <property type="match status" value="1"/>
</dbReference>
<dbReference type="PANTHER" id="PTHR45527:SF1">
    <property type="entry name" value="FATTY ACID SYNTHASE"/>
    <property type="match status" value="1"/>
</dbReference>
<gene>
    <name evidence="3" type="ORF">EI168_14900</name>
</gene>
<dbReference type="InterPro" id="IPR020845">
    <property type="entry name" value="AMP-binding_CS"/>
</dbReference>
<dbReference type="EMBL" id="RRZD01000016">
    <property type="protein sequence ID" value="MBE0401375.1"/>
    <property type="molecule type" value="Genomic_DNA"/>
</dbReference>
<sequence>MPSIEPAKTSVKKTFIPSDLQKALLNSSLLQTDNQLYVEQLHLSVDGKFDLDAFEQTWQWLIQRHSALRSAFVWENQSDIWQVVLNQANLRIERIPLAPGTKAHADKQLQQFIEEDGQKGFKLDAAPLARVTVLEENPQRRHIVITMHHAIMDGWSFTLLTEEMAFGYLAYIEGKEPELPVPAGFEVYIDWIRQQDFTSAKQFWTQALSKIDSGTIFPRSLAAGKRQDERYRFLTDTFSQAESVRLQSFCKSAHITGNILVSAAWLILLHVYCARSNVTFGSAYSIRPLDLPGSQSIVGPLINTIPINATINRDTPLQAFLLSLSSDMVDYQVHSALPLTSILEHLPDHVTSGSDNPLFESLLISDSFVHTSGNDTSDESVMHVTNHETPERVAYPAVAKCDLQHIRLSYHVDRLQPGIAQDMVHYLKNLLLYMADKPETTIMQAIDHLSRLHPTPAGPTNQGRDTLCQRIHHNALHSPNIVAIRDTHSEITYAELSQHIRTMAKNLRAQPSHIIGVALPRDARGLSSMLAILECGACYLPLDTSYPPERLRFIIEDAAPSTIIVNDTQTLHALQLTSPVRTVTYDALHAQSADIQLPNTDPAQQIPEDEPAYIIYTSGSTGQPKGSINTYRSVHAIMNLCDRLMDVPGQRVLQFAPLNFDVSLLESALAIAAGSTLEILPDTMKTSVDLVQHFIKEHAISCACLPPVMAATLTLDVVPTLRTLMTVGEPCPPLVARMWGETRRFFNLYGPTEAAIITLFNAVHETGHNTAIGMPVDNVDIALRDHDGLVVPRGVSGELWLHGASVGGGYLNRPDTNDRAYRYGGYMTGDNCYIDTNQLVHFIGRYDQQIQVRGYRVELGEIEHTLCQVLKAREAIVLTSNDQVFGISLHAFIRGLTASQQSNTQLRSMLKKHLPEHMLPSSIQFITEWPLNRNLKIDRATLQKKITNTAQKVAFEPCTTATEQVLAKLYSEQFKISVADIGRHFDFFANRGQSLLAAAAALKLRKTLACPEIPLDIIYQFPRLGELAYYLDGAQNDTLSKKTVGHNHA</sequence>
<dbReference type="Pfam" id="PF00668">
    <property type="entry name" value="Condensation"/>
    <property type="match status" value="1"/>
</dbReference>
<feature type="domain" description="AMP-dependent synthetase/ligase" evidence="1">
    <location>
        <begin position="473"/>
        <end position="811"/>
    </location>
</feature>
<reference evidence="3 4" key="1">
    <citation type="submission" date="2020-07" db="EMBL/GenBank/DDBJ databases">
        <title>Halophilic bacteria isolated from french cheeses.</title>
        <authorList>
            <person name="Kothe C.I."/>
            <person name="Farah-Kraiem B."/>
            <person name="Renault P."/>
            <person name="Dridi B."/>
        </authorList>
    </citation>
    <scope>NUCLEOTIDE SEQUENCE [LARGE SCALE GENOMIC DNA]</scope>
    <source>
        <strain evidence="3 4">FME1</strain>
    </source>
</reference>
<dbReference type="Gene3D" id="3.30.559.30">
    <property type="entry name" value="Nonribosomal peptide synthetase, condensation domain"/>
    <property type="match status" value="1"/>
</dbReference>
<comment type="caution">
    <text evidence="3">The sequence shown here is derived from an EMBL/GenBank/DDBJ whole genome shotgun (WGS) entry which is preliminary data.</text>
</comment>
<dbReference type="InterPro" id="IPR000873">
    <property type="entry name" value="AMP-dep_synth/lig_dom"/>
</dbReference>
<name>A0ABR9F856_9GAMM</name>
<keyword evidence="4" id="KW-1185">Reference proteome</keyword>
<dbReference type="SUPFAM" id="SSF56801">
    <property type="entry name" value="Acetyl-CoA synthetase-like"/>
    <property type="match status" value="1"/>
</dbReference>
<dbReference type="Gene3D" id="3.30.559.10">
    <property type="entry name" value="Chloramphenicol acetyltransferase-like domain"/>
    <property type="match status" value="1"/>
</dbReference>
<dbReference type="InterPro" id="IPR001242">
    <property type="entry name" value="Condensation_dom"/>
</dbReference>
<dbReference type="PROSITE" id="PS00455">
    <property type="entry name" value="AMP_BINDING"/>
    <property type="match status" value="1"/>
</dbReference>
<dbReference type="RefSeq" id="WP_192536195.1">
    <property type="nucleotide sequence ID" value="NZ_CP189764.1"/>
</dbReference>